<evidence type="ECO:0000313" key="2">
    <source>
        <dbReference type="Proteomes" id="UP000192328"/>
    </source>
</evidence>
<dbReference type="Proteomes" id="UP000192328">
    <property type="component" value="Unassembled WGS sequence"/>
</dbReference>
<proteinExistence type="predicted"/>
<organism evidence="1 2">
    <name type="scientific">Aristaeella lactis</name>
    <dbReference type="NCBI Taxonomy" id="3046383"/>
    <lineage>
        <taxon>Bacteria</taxon>
        <taxon>Bacillati</taxon>
        <taxon>Bacillota</taxon>
        <taxon>Clostridia</taxon>
        <taxon>Eubacteriales</taxon>
        <taxon>Aristaeellaceae</taxon>
        <taxon>Aristaeella</taxon>
    </lineage>
</organism>
<keyword evidence="2" id="KW-1185">Reference proteome</keyword>
<accession>A0AC61PMP6</accession>
<comment type="caution">
    <text evidence="1">The sequence shown here is derived from an EMBL/GenBank/DDBJ whole genome shotgun (WGS) entry which is preliminary data.</text>
</comment>
<sequence>MKKQEEMHPITVEDHKGLGKIHAEKKITAVNDALKFPTGDAFEEEVNSILNSDAEANGEVVAIALTDCDKFDHINKDFGREEGDRVLIEAGKYIRASLPEDVKVFRIGGDEFGIIFRGTMEREDIFLLLNDMRKNYNVKTPDGVQQTITVGMATAFEDANRCAELIRKADGALYRAKVAGGNKVAMAKEEKMVPKTSHFTQDQLQRLAKLSKREGVGEAILLREGLDLLLKKYDI</sequence>
<protein>
    <submittedName>
        <fullName evidence="1">Diguanylate cyclase (GGDEF) domain-containing protein</fullName>
    </submittedName>
</protein>
<name>A0AC61PMP6_9FIRM</name>
<evidence type="ECO:0000313" key="1">
    <source>
        <dbReference type="EMBL" id="SMC71177.1"/>
    </source>
</evidence>
<dbReference type="EMBL" id="FWXZ01000004">
    <property type="protein sequence ID" value="SMC71177.1"/>
    <property type="molecule type" value="Genomic_DNA"/>
</dbReference>
<reference evidence="1" key="1">
    <citation type="submission" date="2017-04" db="EMBL/GenBank/DDBJ databases">
        <authorList>
            <person name="Varghese N."/>
            <person name="Submissions S."/>
        </authorList>
    </citation>
    <scope>NUCLEOTIDE SEQUENCE</scope>
    <source>
        <strain evidence="1">WTE2008</strain>
    </source>
</reference>
<gene>
    <name evidence="1" type="ORF">SAMN06297397_2105</name>
</gene>